<proteinExistence type="predicted"/>
<comment type="caution">
    <text evidence="1">The sequence shown here is derived from an EMBL/GenBank/DDBJ whole genome shotgun (WGS) entry which is preliminary data.</text>
</comment>
<protein>
    <submittedName>
        <fullName evidence="1">Uncharacterized protein</fullName>
    </submittedName>
</protein>
<gene>
    <name evidence="1" type="ORF">KTU01_07150</name>
</gene>
<reference evidence="1 2" key="1">
    <citation type="submission" date="2019-07" db="EMBL/GenBank/DDBJ databases">
        <title>Whole genome shotgun sequence of Kocuria turfanensis NBRC 107627.</title>
        <authorList>
            <person name="Hosoyama A."/>
            <person name="Uohara A."/>
            <person name="Ohji S."/>
            <person name="Ichikawa N."/>
        </authorList>
    </citation>
    <scope>NUCLEOTIDE SEQUENCE [LARGE SCALE GENOMIC DNA]</scope>
    <source>
        <strain evidence="1 2">NBRC 107627</strain>
    </source>
</reference>
<accession>A0A512IA66</accession>
<name>A0A512IA66_9MICC</name>
<dbReference type="Proteomes" id="UP000321103">
    <property type="component" value="Unassembled WGS sequence"/>
</dbReference>
<evidence type="ECO:0000313" key="1">
    <source>
        <dbReference type="EMBL" id="GEO94592.1"/>
    </source>
</evidence>
<keyword evidence="2" id="KW-1185">Reference proteome</keyword>
<organism evidence="1 2">
    <name type="scientific">Kocuria turfanensis</name>
    <dbReference type="NCBI Taxonomy" id="388357"/>
    <lineage>
        <taxon>Bacteria</taxon>
        <taxon>Bacillati</taxon>
        <taxon>Actinomycetota</taxon>
        <taxon>Actinomycetes</taxon>
        <taxon>Micrococcales</taxon>
        <taxon>Micrococcaceae</taxon>
        <taxon>Kocuria</taxon>
    </lineage>
</organism>
<dbReference type="EMBL" id="BJZS01000021">
    <property type="protein sequence ID" value="GEO94592.1"/>
    <property type="molecule type" value="Genomic_DNA"/>
</dbReference>
<dbReference type="AlphaFoldDB" id="A0A512IA66"/>
<evidence type="ECO:0000313" key="2">
    <source>
        <dbReference type="Proteomes" id="UP000321103"/>
    </source>
</evidence>
<sequence length="173" mass="19041">MSLTASAPFAVAGWHSAGSRPVERPHTFIEHVQPCEFTWRPVQPPLPVIDDVRNKMSKLGRDVLGPLGLSRRTKSQVLDFLRDTCDERTTFPSIVPDDDGVAVLHWVTGALALQVDVDETGPIYLWAKRQGGTAITIDEPCAELNITAAMVLAQMAEVANHANPHWRVAYLHA</sequence>